<feature type="signal peptide" evidence="1">
    <location>
        <begin position="1"/>
        <end position="25"/>
    </location>
</feature>
<dbReference type="AlphaFoldDB" id="A0A1W1VQ24"/>
<keyword evidence="4" id="KW-1185">Reference proteome</keyword>
<dbReference type="EMBL" id="FWWW01000069">
    <property type="protein sequence ID" value="SMB95482.1"/>
    <property type="molecule type" value="Genomic_DNA"/>
</dbReference>
<feature type="domain" description="Macroglobulin" evidence="2">
    <location>
        <begin position="51"/>
        <end position="133"/>
    </location>
</feature>
<evidence type="ECO:0000259" key="2">
    <source>
        <dbReference type="Pfam" id="PF01835"/>
    </source>
</evidence>
<keyword evidence="1" id="KW-0732">Signal</keyword>
<organism evidence="3 4">
    <name type="scientific">Hymenobacter roseosalivarius DSM 11622</name>
    <dbReference type="NCBI Taxonomy" id="645990"/>
    <lineage>
        <taxon>Bacteria</taxon>
        <taxon>Pseudomonadati</taxon>
        <taxon>Bacteroidota</taxon>
        <taxon>Cytophagia</taxon>
        <taxon>Cytophagales</taxon>
        <taxon>Hymenobacteraceae</taxon>
        <taxon>Hymenobacter</taxon>
    </lineage>
</organism>
<evidence type="ECO:0000313" key="4">
    <source>
        <dbReference type="Proteomes" id="UP000192266"/>
    </source>
</evidence>
<dbReference type="Gene3D" id="2.60.40.1930">
    <property type="match status" value="1"/>
</dbReference>
<gene>
    <name evidence="3" type="ORF">SAMN00120144_4101</name>
</gene>
<dbReference type="Proteomes" id="UP000192266">
    <property type="component" value="Unassembled WGS sequence"/>
</dbReference>
<dbReference type="RefSeq" id="WP_084445539.1">
    <property type="nucleotide sequence ID" value="NZ_FWWW01000069.1"/>
</dbReference>
<sequence length="224" mass="24681">MIRIKALVARVIVFLVILVSGGFQAAPMDDFVRQVMVRLQNFYIASFPEKSYIHTDKSFYATGETIWLKAYVVDASLHLPDTVSQVLYVDLIAPDQRVIAQRVLRLTQGTAAADFELADSLAQGMYTVRAYTNWMRNFSPDYFFSKRLPVWQAATAVTDAAAARPGAKPRVRKAAPVPKPKTDVQFFPEGGNMVVGLPAVVAFKATDEYGRGVAVSGQLTDDQG</sequence>
<evidence type="ECO:0000256" key="1">
    <source>
        <dbReference type="SAM" id="SignalP"/>
    </source>
</evidence>
<name>A0A1W1VQ24_9BACT</name>
<proteinExistence type="predicted"/>
<dbReference type="OrthoDB" id="679547at2"/>
<dbReference type="InterPro" id="IPR002890">
    <property type="entry name" value="MG2"/>
</dbReference>
<dbReference type="Pfam" id="PF01835">
    <property type="entry name" value="MG2"/>
    <property type="match status" value="1"/>
</dbReference>
<accession>A0A1W1VQ24</accession>
<dbReference type="GO" id="GO:0004866">
    <property type="term" value="F:endopeptidase inhibitor activity"/>
    <property type="evidence" value="ECO:0007669"/>
    <property type="project" value="InterPro"/>
</dbReference>
<protein>
    <recommendedName>
        <fullName evidence="2">Macroglobulin domain-containing protein</fullName>
    </recommendedName>
</protein>
<reference evidence="3 4" key="1">
    <citation type="submission" date="2017-04" db="EMBL/GenBank/DDBJ databases">
        <authorList>
            <person name="Afonso C.L."/>
            <person name="Miller P.J."/>
            <person name="Scott M.A."/>
            <person name="Spackman E."/>
            <person name="Goraichik I."/>
            <person name="Dimitrov K.M."/>
            <person name="Suarez D.L."/>
            <person name="Swayne D.E."/>
        </authorList>
    </citation>
    <scope>NUCLEOTIDE SEQUENCE [LARGE SCALE GENOMIC DNA]</scope>
    <source>
        <strain evidence="3 4">DSM 11622</strain>
    </source>
</reference>
<dbReference type="STRING" id="645990.SAMN00120144_4101"/>
<feature type="chain" id="PRO_5013184497" description="Macroglobulin domain-containing protein" evidence="1">
    <location>
        <begin position="26"/>
        <end position="224"/>
    </location>
</feature>
<evidence type="ECO:0000313" key="3">
    <source>
        <dbReference type="EMBL" id="SMB95482.1"/>
    </source>
</evidence>